<keyword evidence="4" id="KW-1185">Reference proteome</keyword>
<name>A0A919YSS9_9BACL</name>
<protein>
    <submittedName>
        <fullName evidence="3">Alpha/beta hydrolase fold</fullName>
    </submittedName>
</protein>
<proteinExistence type="predicted"/>
<comment type="caution">
    <text evidence="3">The sequence shown here is derived from an EMBL/GenBank/DDBJ whole genome shotgun (WGS) entry which is preliminary data.</text>
</comment>
<sequence length="282" mass="30823">MNDMHSFGTSKFIALQDGRKLHYMEKGSGNPTVVFESGLGFSRSTWGLVQPVVSERVRAVVYDRAGTGRSEPDPAPRTLRAMAGDLNALLTALGPGPFVLVGHSWGGAIVRAAAAASPERIRGIVLVDQSDEHCELYFSYASKMQFSSSRYLIPMLAHTRLYRAVGGKPGSVQPADVTADHHKEDFTVQAARTAAAETAQFLTELKLLKEQPPELGSIEVCVISGTKTTWLERKIRPSVVAAHQQTVARLKNARWVEAPQSGHLIPYSEPDVIIKEIFTMLE</sequence>
<evidence type="ECO:0000259" key="2">
    <source>
        <dbReference type="Pfam" id="PF12697"/>
    </source>
</evidence>
<dbReference type="InterPro" id="IPR029058">
    <property type="entry name" value="AB_hydrolase_fold"/>
</dbReference>
<dbReference type="InterPro" id="IPR000639">
    <property type="entry name" value="Epox_hydrolase-like"/>
</dbReference>
<dbReference type="PRINTS" id="PR00412">
    <property type="entry name" value="EPOXHYDRLASE"/>
</dbReference>
<dbReference type="EMBL" id="BOSE01000015">
    <property type="protein sequence ID" value="GIP19423.1"/>
    <property type="molecule type" value="Genomic_DNA"/>
</dbReference>
<evidence type="ECO:0000256" key="1">
    <source>
        <dbReference type="ARBA" id="ARBA00022801"/>
    </source>
</evidence>
<evidence type="ECO:0000313" key="4">
    <source>
        <dbReference type="Proteomes" id="UP000683139"/>
    </source>
</evidence>
<dbReference type="InterPro" id="IPR050266">
    <property type="entry name" value="AB_hydrolase_sf"/>
</dbReference>
<evidence type="ECO:0000313" key="3">
    <source>
        <dbReference type="EMBL" id="GIP19423.1"/>
    </source>
</evidence>
<dbReference type="PANTHER" id="PTHR43798:SF31">
    <property type="entry name" value="AB HYDROLASE SUPERFAMILY PROTEIN YCLE"/>
    <property type="match status" value="1"/>
</dbReference>
<dbReference type="PANTHER" id="PTHR43798">
    <property type="entry name" value="MONOACYLGLYCEROL LIPASE"/>
    <property type="match status" value="1"/>
</dbReference>
<dbReference type="GO" id="GO:0016020">
    <property type="term" value="C:membrane"/>
    <property type="evidence" value="ECO:0007669"/>
    <property type="project" value="TreeGrafter"/>
</dbReference>
<dbReference type="AlphaFoldDB" id="A0A919YSS9"/>
<accession>A0A919YSS9</accession>
<organism evidence="3 4">
    <name type="scientific">Paenibacillus montaniterrae</name>
    <dbReference type="NCBI Taxonomy" id="429341"/>
    <lineage>
        <taxon>Bacteria</taxon>
        <taxon>Bacillati</taxon>
        <taxon>Bacillota</taxon>
        <taxon>Bacilli</taxon>
        <taxon>Bacillales</taxon>
        <taxon>Paenibacillaceae</taxon>
        <taxon>Paenibacillus</taxon>
    </lineage>
</organism>
<reference evidence="3" key="1">
    <citation type="submission" date="2021-03" db="EMBL/GenBank/DDBJ databases">
        <title>Antimicrobial resistance genes in bacteria isolated from Japanese honey, and their potential for conferring macrolide and lincosamide resistance in the American foulbrood pathogen Paenibacillus larvae.</title>
        <authorList>
            <person name="Okamoto M."/>
            <person name="Kumagai M."/>
            <person name="Kanamori H."/>
            <person name="Takamatsu D."/>
        </authorList>
    </citation>
    <scope>NUCLEOTIDE SEQUENCE</scope>
    <source>
        <strain evidence="3">J40TS1</strain>
    </source>
</reference>
<keyword evidence="1 3" id="KW-0378">Hydrolase</keyword>
<dbReference type="Pfam" id="PF12697">
    <property type="entry name" value="Abhydrolase_6"/>
    <property type="match status" value="1"/>
</dbReference>
<dbReference type="Gene3D" id="3.40.50.1820">
    <property type="entry name" value="alpha/beta hydrolase"/>
    <property type="match status" value="1"/>
</dbReference>
<dbReference type="InterPro" id="IPR000073">
    <property type="entry name" value="AB_hydrolase_1"/>
</dbReference>
<dbReference type="PRINTS" id="PR00111">
    <property type="entry name" value="ABHYDROLASE"/>
</dbReference>
<feature type="domain" description="AB hydrolase-1" evidence="2">
    <location>
        <begin position="33"/>
        <end position="274"/>
    </location>
</feature>
<dbReference type="GO" id="GO:0016787">
    <property type="term" value="F:hydrolase activity"/>
    <property type="evidence" value="ECO:0007669"/>
    <property type="project" value="UniProtKB-KW"/>
</dbReference>
<dbReference type="RefSeq" id="WP_213520156.1">
    <property type="nucleotide sequence ID" value="NZ_BOSE01000015.1"/>
</dbReference>
<dbReference type="SUPFAM" id="SSF53474">
    <property type="entry name" value="alpha/beta-Hydrolases"/>
    <property type="match status" value="1"/>
</dbReference>
<dbReference type="Proteomes" id="UP000683139">
    <property type="component" value="Unassembled WGS sequence"/>
</dbReference>
<gene>
    <name evidence="3" type="ORF">J40TS1_50650</name>
</gene>